<sequence length="216" mass="25621">MNQEQKSDNIHLTKLKKIKWSPSVKELTFRDLNYQWIEFCNKSNKEITVNQEAILSTEKPKNSFAKKTILTLVTLVGIGGAGFFAYNLQIKSNAPLEQLEPKEIDYTKFIDDWNKQVQHNTVKKEFLLNRNSNDKMIEQLENWMKNFYIPKVTESLEYNQFLEKNKFGKPTYFNTSMSRDEIREFLKKTTKEKVMSKIVKKVLMMNDMEIWKKLGK</sequence>
<name>A0A1W1CRN6_9ZZZZ</name>
<gene>
    <name evidence="2" type="ORF">MNB_SV-14-1262</name>
</gene>
<feature type="transmembrane region" description="Helical" evidence="1">
    <location>
        <begin position="69"/>
        <end position="88"/>
    </location>
</feature>
<evidence type="ECO:0000256" key="1">
    <source>
        <dbReference type="SAM" id="Phobius"/>
    </source>
</evidence>
<evidence type="ECO:0000313" key="2">
    <source>
        <dbReference type="EMBL" id="SFV68341.1"/>
    </source>
</evidence>
<keyword evidence="1" id="KW-0472">Membrane</keyword>
<keyword evidence="1" id="KW-0812">Transmembrane</keyword>
<organism evidence="2">
    <name type="scientific">hydrothermal vent metagenome</name>
    <dbReference type="NCBI Taxonomy" id="652676"/>
    <lineage>
        <taxon>unclassified sequences</taxon>
        <taxon>metagenomes</taxon>
        <taxon>ecological metagenomes</taxon>
    </lineage>
</organism>
<keyword evidence="1" id="KW-1133">Transmembrane helix</keyword>
<reference evidence="2" key="1">
    <citation type="submission" date="2016-10" db="EMBL/GenBank/DDBJ databases">
        <authorList>
            <person name="de Groot N.N."/>
        </authorList>
    </citation>
    <scope>NUCLEOTIDE SEQUENCE</scope>
</reference>
<accession>A0A1W1CRN6</accession>
<dbReference type="EMBL" id="FPHN01000246">
    <property type="protein sequence ID" value="SFV68341.1"/>
    <property type="molecule type" value="Genomic_DNA"/>
</dbReference>
<protein>
    <submittedName>
        <fullName evidence="2">Uncharacterized protein</fullName>
    </submittedName>
</protein>
<proteinExistence type="predicted"/>
<dbReference type="AlphaFoldDB" id="A0A1W1CRN6"/>